<feature type="compositionally biased region" description="Acidic residues" evidence="1">
    <location>
        <begin position="36"/>
        <end position="50"/>
    </location>
</feature>
<dbReference type="WBParaSite" id="PSU_v2.g5706.t1">
    <property type="protein sequence ID" value="PSU_v2.g5706.t1"/>
    <property type="gene ID" value="PSU_v2.g5706"/>
</dbReference>
<protein>
    <submittedName>
        <fullName evidence="3">Uncharacterized protein</fullName>
    </submittedName>
</protein>
<name>A0A914YYY9_9BILA</name>
<accession>A0A914YYY9</accession>
<reference evidence="3" key="1">
    <citation type="submission" date="2022-11" db="UniProtKB">
        <authorList>
            <consortium name="WormBaseParasite"/>
        </authorList>
    </citation>
    <scope>IDENTIFICATION</scope>
</reference>
<organism evidence="2 3">
    <name type="scientific">Panagrolaimus superbus</name>
    <dbReference type="NCBI Taxonomy" id="310955"/>
    <lineage>
        <taxon>Eukaryota</taxon>
        <taxon>Metazoa</taxon>
        <taxon>Ecdysozoa</taxon>
        <taxon>Nematoda</taxon>
        <taxon>Chromadorea</taxon>
        <taxon>Rhabditida</taxon>
        <taxon>Tylenchina</taxon>
        <taxon>Panagrolaimomorpha</taxon>
        <taxon>Panagrolaimoidea</taxon>
        <taxon>Panagrolaimidae</taxon>
        <taxon>Panagrolaimus</taxon>
    </lineage>
</organism>
<feature type="compositionally biased region" description="Polar residues" evidence="1">
    <location>
        <begin position="12"/>
        <end position="22"/>
    </location>
</feature>
<feature type="region of interest" description="Disordered" evidence="1">
    <location>
        <begin position="1"/>
        <end position="92"/>
    </location>
</feature>
<keyword evidence="2" id="KW-1185">Reference proteome</keyword>
<feature type="compositionally biased region" description="Acidic residues" evidence="1">
    <location>
        <begin position="57"/>
        <end position="72"/>
    </location>
</feature>
<dbReference type="Proteomes" id="UP000887577">
    <property type="component" value="Unplaced"/>
</dbReference>
<evidence type="ECO:0000313" key="2">
    <source>
        <dbReference type="Proteomes" id="UP000887577"/>
    </source>
</evidence>
<sequence length="208" mass="23917">MKDKNFFEDLSRQYNVQSTQELPETPKRKPSGDSGYGDDDICEIPEQPDENDTKNCEDEEHDDDEEYDDDPNDNERDIPAGPSNSFSPEGVYSWDSQPAEMQWLFKQLTTAYGDVDEHAYNCTVYAYFYEDKAIYYGSTCGMDARYEQTSKLWLDKTRTQAKKSTKNIPSIDVLTTWPEGKANLMIALELESLLIMSSSLLQILFFNV</sequence>
<evidence type="ECO:0000313" key="3">
    <source>
        <dbReference type="WBParaSite" id="PSU_v2.g5706.t1"/>
    </source>
</evidence>
<feature type="compositionally biased region" description="Basic and acidic residues" evidence="1">
    <location>
        <begin position="1"/>
        <end position="11"/>
    </location>
</feature>
<proteinExistence type="predicted"/>
<evidence type="ECO:0000256" key="1">
    <source>
        <dbReference type="SAM" id="MobiDB-lite"/>
    </source>
</evidence>
<dbReference type="AlphaFoldDB" id="A0A914YYY9"/>